<keyword evidence="5" id="KW-1185">Reference proteome</keyword>
<keyword evidence="2" id="KW-1133">Transmembrane helix</keyword>
<sequence>MRATRLAAAAVATGSMVFGMAGTALADTTGVVTPGAFCSPAGATGHTAKGTPMVCAPGSDGKLRWRSAKGQEPTPPTTHKPTTPPTTPKPVFRFGFDKVQLSSRVVAPGRKTTFTVTCPSPVTITGNGYTRNPLAVQKAGKSTWTATGTFKSSLPDPTVVTVVCKGFGSVKYSTHPSKNPSKPGNSMQPATPKIPNGRIDTGDGSMYGRTAGSGAPLIAIGWGALAAAGLGAVALRRRTARERSNVA</sequence>
<proteinExistence type="predicted"/>
<evidence type="ECO:0000256" key="2">
    <source>
        <dbReference type="SAM" id="Phobius"/>
    </source>
</evidence>
<feature type="compositionally biased region" description="Polar residues" evidence="1">
    <location>
        <begin position="172"/>
        <end position="189"/>
    </location>
</feature>
<evidence type="ECO:0000256" key="3">
    <source>
        <dbReference type="SAM" id="SignalP"/>
    </source>
</evidence>
<keyword evidence="3" id="KW-0732">Signal</keyword>
<feature type="transmembrane region" description="Helical" evidence="2">
    <location>
        <begin position="215"/>
        <end position="235"/>
    </location>
</feature>
<reference evidence="5" key="1">
    <citation type="journal article" date="2019" name="Int. J. Syst. Evol. Microbiol.">
        <title>The Global Catalogue of Microorganisms (GCM) 10K type strain sequencing project: providing services to taxonomists for standard genome sequencing and annotation.</title>
        <authorList>
            <consortium name="The Broad Institute Genomics Platform"/>
            <consortium name="The Broad Institute Genome Sequencing Center for Infectious Disease"/>
            <person name="Wu L."/>
            <person name="Ma J."/>
        </authorList>
    </citation>
    <scope>NUCLEOTIDE SEQUENCE [LARGE SCALE GENOMIC DNA]</scope>
    <source>
        <strain evidence="5">JCM 13850</strain>
    </source>
</reference>
<evidence type="ECO:0008006" key="6">
    <source>
        <dbReference type="Google" id="ProtNLM"/>
    </source>
</evidence>
<feature type="region of interest" description="Disordered" evidence="1">
    <location>
        <begin position="172"/>
        <end position="207"/>
    </location>
</feature>
<evidence type="ECO:0000256" key="1">
    <source>
        <dbReference type="SAM" id="MobiDB-lite"/>
    </source>
</evidence>
<keyword evidence="2" id="KW-0472">Membrane</keyword>
<accession>A0ABP5LQI5</accession>
<gene>
    <name evidence="4" type="ORF">GCM10009727_52870</name>
</gene>
<keyword evidence="2" id="KW-0812">Transmembrane</keyword>
<evidence type="ECO:0000313" key="5">
    <source>
        <dbReference type="Proteomes" id="UP001501020"/>
    </source>
</evidence>
<organism evidence="4 5">
    <name type="scientific">Actinomadura napierensis</name>
    <dbReference type="NCBI Taxonomy" id="267854"/>
    <lineage>
        <taxon>Bacteria</taxon>
        <taxon>Bacillati</taxon>
        <taxon>Actinomycetota</taxon>
        <taxon>Actinomycetes</taxon>
        <taxon>Streptosporangiales</taxon>
        <taxon>Thermomonosporaceae</taxon>
        <taxon>Actinomadura</taxon>
    </lineage>
</organism>
<feature type="signal peptide" evidence="3">
    <location>
        <begin position="1"/>
        <end position="26"/>
    </location>
</feature>
<name>A0ABP5LQI5_9ACTN</name>
<dbReference type="Proteomes" id="UP001501020">
    <property type="component" value="Unassembled WGS sequence"/>
</dbReference>
<feature type="chain" id="PRO_5046767086" description="LPXTG cell wall anchor domain-containing protein" evidence="3">
    <location>
        <begin position="27"/>
        <end position="247"/>
    </location>
</feature>
<comment type="caution">
    <text evidence="4">The sequence shown here is derived from an EMBL/GenBank/DDBJ whole genome shotgun (WGS) entry which is preliminary data.</text>
</comment>
<dbReference type="EMBL" id="BAAAMR010000052">
    <property type="protein sequence ID" value="GAA2149428.1"/>
    <property type="molecule type" value="Genomic_DNA"/>
</dbReference>
<feature type="compositionally biased region" description="Pro residues" evidence="1">
    <location>
        <begin position="73"/>
        <end position="88"/>
    </location>
</feature>
<feature type="region of interest" description="Disordered" evidence="1">
    <location>
        <begin position="65"/>
        <end position="89"/>
    </location>
</feature>
<protein>
    <recommendedName>
        <fullName evidence="6">LPXTG cell wall anchor domain-containing protein</fullName>
    </recommendedName>
</protein>
<dbReference type="RefSeq" id="WP_344272454.1">
    <property type="nucleotide sequence ID" value="NZ_BAAAMR010000052.1"/>
</dbReference>
<evidence type="ECO:0000313" key="4">
    <source>
        <dbReference type="EMBL" id="GAA2149428.1"/>
    </source>
</evidence>